<proteinExistence type="predicted"/>
<comment type="caution">
    <text evidence="1">The sequence shown here is derived from an EMBL/GenBank/DDBJ whole genome shotgun (WGS) entry which is preliminary data.</text>
</comment>
<protein>
    <submittedName>
        <fullName evidence="1">Uncharacterized protein</fullName>
    </submittedName>
</protein>
<gene>
    <name evidence="1" type="ORF">MGAL_10B001272</name>
</gene>
<dbReference type="AlphaFoldDB" id="A0A8B6EU34"/>
<feature type="non-terminal residue" evidence="1">
    <location>
        <position position="1"/>
    </location>
</feature>
<organism evidence="1 2">
    <name type="scientific">Mytilus galloprovincialis</name>
    <name type="common">Mediterranean mussel</name>
    <dbReference type="NCBI Taxonomy" id="29158"/>
    <lineage>
        <taxon>Eukaryota</taxon>
        <taxon>Metazoa</taxon>
        <taxon>Spiralia</taxon>
        <taxon>Lophotrochozoa</taxon>
        <taxon>Mollusca</taxon>
        <taxon>Bivalvia</taxon>
        <taxon>Autobranchia</taxon>
        <taxon>Pteriomorphia</taxon>
        <taxon>Mytilida</taxon>
        <taxon>Mytiloidea</taxon>
        <taxon>Mytilidae</taxon>
        <taxon>Mytilinae</taxon>
        <taxon>Mytilus</taxon>
    </lineage>
</organism>
<name>A0A8B6EU34_MYTGA</name>
<feature type="non-terminal residue" evidence="1">
    <location>
        <position position="134"/>
    </location>
</feature>
<reference evidence="1" key="1">
    <citation type="submission" date="2018-11" db="EMBL/GenBank/DDBJ databases">
        <authorList>
            <person name="Alioto T."/>
            <person name="Alioto T."/>
        </authorList>
    </citation>
    <scope>NUCLEOTIDE SEQUENCE</scope>
</reference>
<evidence type="ECO:0000313" key="2">
    <source>
        <dbReference type="Proteomes" id="UP000596742"/>
    </source>
</evidence>
<dbReference type="Proteomes" id="UP000596742">
    <property type="component" value="Unassembled WGS sequence"/>
</dbReference>
<keyword evidence="2" id="KW-1185">Reference proteome</keyword>
<accession>A0A8B6EU34</accession>
<sequence>FAQHHKYKAFNTTTMKFGAIGGDLNKEETLHKVLNMKVYLNKTLAEFLLLYILKLSTNQKKYSVDKAPIIRQIRPYNRNILIDILKAPPFEEKQTGILKRLSKWGVRLAVRDGSIASINIDIGLFSNEVHGSLH</sequence>
<dbReference type="EMBL" id="UYJE01005629">
    <property type="protein sequence ID" value="VDI38839.1"/>
    <property type="molecule type" value="Genomic_DNA"/>
</dbReference>
<evidence type="ECO:0000313" key="1">
    <source>
        <dbReference type="EMBL" id="VDI38839.1"/>
    </source>
</evidence>